<evidence type="ECO:0000259" key="2">
    <source>
        <dbReference type="Pfam" id="PF01509"/>
    </source>
</evidence>
<keyword evidence="4" id="KW-1185">Reference proteome</keyword>
<dbReference type="PANTHER" id="PTHR13195">
    <property type="entry name" value="PSEUDOURIDINE SYNTHASE-RELATED"/>
    <property type="match status" value="1"/>
</dbReference>
<evidence type="ECO:0000256" key="1">
    <source>
        <dbReference type="ARBA" id="ARBA00008999"/>
    </source>
</evidence>
<proteinExistence type="inferred from homology"/>
<dbReference type="EMBL" id="CAKOFQ010007091">
    <property type="protein sequence ID" value="CAH1990543.1"/>
    <property type="molecule type" value="Genomic_DNA"/>
</dbReference>
<feature type="domain" description="Pseudouridine synthase II N-terminal" evidence="2">
    <location>
        <begin position="102"/>
        <end position="230"/>
    </location>
</feature>
<dbReference type="Gene3D" id="3.30.2350.10">
    <property type="entry name" value="Pseudouridine synthase"/>
    <property type="match status" value="1"/>
</dbReference>
<dbReference type="AlphaFoldDB" id="A0A9P0LG29"/>
<dbReference type="Pfam" id="PF01509">
    <property type="entry name" value="TruB_N"/>
    <property type="match status" value="1"/>
</dbReference>
<dbReference type="OrthoDB" id="9995526at2759"/>
<dbReference type="GO" id="GO:0003723">
    <property type="term" value="F:RNA binding"/>
    <property type="evidence" value="ECO:0007669"/>
    <property type="project" value="InterPro"/>
</dbReference>
<organism evidence="3 4">
    <name type="scientific">Acanthoscelides obtectus</name>
    <name type="common">Bean weevil</name>
    <name type="synonym">Bruchus obtectus</name>
    <dbReference type="NCBI Taxonomy" id="200917"/>
    <lineage>
        <taxon>Eukaryota</taxon>
        <taxon>Metazoa</taxon>
        <taxon>Ecdysozoa</taxon>
        <taxon>Arthropoda</taxon>
        <taxon>Hexapoda</taxon>
        <taxon>Insecta</taxon>
        <taxon>Pterygota</taxon>
        <taxon>Neoptera</taxon>
        <taxon>Endopterygota</taxon>
        <taxon>Coleoptera</taxon>
        <taxon>Polyphaga</taxon>
        <taxon>Cucujiformia</taxon>
        <taxon>Chrysomeloidea</taxon>
        <taxon>Chrysomelidae</taxon>
        <taxon>Bruchinae</taxon>
        <taxon>Bruchini</taxon>
        <taxon>Acanthoscelides</taxon>
    </lineage>
</organism>
<dbReference type="InterPro" id="IPR039048">
    <property type="entry name" value="Trub2"/>
</dbReference>
<sequence>MVAPNSSALWNALKGIVCVYKPPETSVRKLRTQLILKICASLNEADENQFYRPFKPYTSSTTELIQKSVDRSIDLKEHPLVYGPKFDELDLPVSWSNYLGWNTSGVLLFGLRSGTQFAKYIRENRSTRAYRIKGVFGQATDNGFKNGKVIERSTWRHIKHFQFDRILSSMQAAHQKKMFEMCGVDMQSQLAYELAAQGPIRPVNSKIPIVYGIKCVEYEGPGFTLEIQCINEYESYLVELIQEIGIRLHSTAHCTGIKCIRHSYFTLDHALLSKHWDINNVLKNLNMCNSILEENEHVLKQKSIALR</sequence>
<comment type="similarity">
    <text evidence="1">Belongs to the pseudouridine synthase TruB family.</text>
</comment>
<dbReference type="SUPFAM" id="SSF55120">
    <property type="entry name" value="Pseudouridine synthase"/>
    <property type="match status" value="1"/>
</dbReference>
<dbReference type="PANTHER" id="PTHR13195:SF0">
    <property type="entry name" value="PSEUDOURIDYLATE SYNTHASE TRUB2, MITOCHONDRIAL"/>
    <property type="match status" value="1"/>
</dbReference>
<dbReference type="GO" id="GO:0006396">
    <property type="term" value="P:RNA processing"/>
    <property type="evidence" value="ECO:0007669"/>
    <property type="project" value="InterPro"/>
</dbReference>
<comment type="caution">
    <text evidence="3">The sequence shown here is derived from an EMBL/GenBank/DDBJ whole genome shotgun (WGS) entry which is preliminary data.</text>
</comment>
<name>A0A9P0LG29_ACAOB</name>
<dbReference type="GO" id="GO:0001522">
    <property type="term" value="P:pseudouridine synthesis"/>
    <property type="evidence" value="ECO:0007669"/>
    <property type="project" value="InterPro"/>
</dbReference>
<dbReference type="InterPro" id="IPR020103">
    <property type="entry name" value="PsdUridine_synth_cat_dom_sf"/>
</dbReference>
<gene>
    <name evidence="3" type="ORF">ACAOBT_LOCUS19724</name>
</gene>
<evidence type="ECO:0000313" key="3">
    <source>
        <dbReference type="EMBL" id="CAH1990543.1"/>
    </source>
</evidence>
<accession>A0A9P0LG29</accession>
<dbReference type="InterPro" id="IPR002501">
    <property type="entry name" value="PsdUridine_synth_N"/>
</dbReference>
<protein>
    <recommendedName>
        <fullName evidence="2">Pseudouridine synthase II N-terminal domain-containing protein</fullName>
    </recommendedName>
</protein>
<reference evidence="3" key="1">
    <citation type="submission" date="2022-03" db="EMBL/GenBank/DDBJ databases">
        <authorList>
            <person name="Sayadi A."/>
        </authorList>
    </citation>
    <scope>NUCLEOTIDE SEQUENCE</scope>
</reference>
<evidence type="ECO:0000313" key="4">
    <source>
        <dbReference type="Proteomes" id="UP001152888"/>
    </source>
</evidence>
<dbReference type="GO" id="GO:0009982">
    <property type="term" value="F:pseudouridine synthase activity"/>
    <property type="evidence" value="ECO:0007669"/>
    <property type="project" value="InterPro"/>
</dbReference>
<dbReference type="Proteomes" id="UP001152888">
    <property type="component" value="Unassembled WGS sequence"/>
</dbReference>